<sequence>MALEDNCDHRTGIQHDITNMGDTEHGVKRYVCGKCGHEYTVPHEQPANDVGGQSPG</sequence>
<evidence type="ECO:0000256" key="1">
    <source>
        <dbReference type="SAM" id="MobiDB-lite"/>
    </source>
</evidence>
<proteinExistence type="predicted"/>
<evidence type="ECO:0000313" key="3">
    <source>
        <dbReference type="Proteomes" id="UP001163878"/>
    </source>
</evidence>
<reference evidence="2" key="1">
    <citation type="submission" date="2022-10" db="EMBL/GenBank/DDBJ databases">
        <title>Cytochrome P450 Catalyzes Benzene Ring Formation in the Biosynthesis of Trialkyl-Substituted Aromatic Polyketides.</title>
        <authorList>
            <person name="Zhao E."/>
            <person name="Ge H."/>
        </authorList>
    </citation>
    <scope>NUCLEOTIDE SEQUENCE</scope>
    <source>
        <strain evidence="2">NA0869</strain>
    </source>
</reference>
<evidence type="ECO:0008006" key="4">
    <source>
        <dbReference type="Google" id="ProtNLM"/>
    </source>
</evidence>
<dbReference type="Proteomes" id="UP001163878">
    <property type="component" value="Chromosome"/>
</dbReference>
<gene>
    <name evidence="2" type="ORF">OGH68_12725</name>
</gene>
<keyword evidence="3" id="KW-1185">Reference proteome</keyword>
<accession>A0ABY6I5R2</accession>
<protein>
    <recommendedName>
        <fullName evidence="4">TFIIS-type domain-containing protein</fullName>
    </recommendedName>
</protein>
<name>A0ABY6I5R2_STRPE</name>
<feature type="compositionally biased region" description="Basic and acidic residues" evidence="1">
    <location>
        <begin position="1"/>
        <end position="13"/>
    </location>
</feature>
<organism evidence="2 3">
    <name type="scientific">Streptomyces peucetius</name>
    <dbReference type="NCBI Taxonomy" id="1950"/>
    <lineage>
        <taxon>Bacteria</taxon>
        <taxon>Bacillati</taxon>
        <taxon>Actinomycetota</taxon>
        <taxon>Actinomycetes</taxon>
        <taxon>Kitasatosporales</taxon>
        <taxon>Streptomycetaceae</taxon>
        <taxon>Streptomyces</taxon>
    </lineage>
</organism>
<dbReference type="RefSeq" id="WP_264243545.1">
    <property type="nucleotide sequence ID" value="NZ_CP107567.1"/>
</dbReference>
<dbReference type="EMBL" id="CP107567">
    <property type="protein sequence ID" value="UYQ62258.1"/>
    <property type="molecule type" value="Genomic_DNA"/>
</dbReference>
<evidence type="ECO:0000313" key="2">
    <source>
        <dbReference type="EMBL" id="UYQ62258.1"/>
    </source>
</evidence>
<feature type="region of interest" description="Disordered" evidence="1">
    <location>
        <begin position="1"/>
        <end position="20"/>
    </location>
</feature>